<dbReference type="Gene3D" id="3.50.50.60">
    <property type="entry name" value="FAD/NAD(P)-binding domain"/>
    <property type="match status" value="1"/>
</dbReference>
<dbReference type="EMBL" id="BDJK01000043">
    <property type="protein sequence ID" value="GAV23350.1"/>
    <property type="molecule type" value="Genomic_DNA"/>
</dbReference>
<keyword evidence="10 11" id="KW-0350">Heme biosynthesis</keyword>
<keyword evidence="8 11" id="KW-0274">FAD</keyword>
<dbReference type="Gene3D" id="3.90.660.20">
    <property type="entry name" value="Protoporphyrinogen oxidase, mitochondrial, domain 2"/>
    <property type="match status" value="1"/>
</dbReference>
<evidence type="ECO:0000259" key="12">
    <source>
        <dbReference type="Pfam" id="PF01593"/>
    </source>
</evidence>
<protein>
    <recommendedName>
        <fullName evidence="6 11">Coproporphyrinogen III oxidase</fullName>
        <ecNumber evidence="5 11">1.3.3.15</ecNumber>
    </recommendedName>
</protein>
<evidence type="ECO:0000256" key="4">
    <source>
        <dbReference type="ARBA" id="ARBA00008310"/>
    </source>
</evidence>
<organism evidence="13 14">
    <name type="scientific">Carboxydothermus pertinax</name>
    <dbReference type="NCBI Taxonomy" id="870242"/>
    <lineage>
        <taxon>Bacteria</taxon>
        <taxon>Bacillati</taxon>
        <taxon>Bacillota</taxon>
        <taxon>Clostridia</taxon>
        <taxon>Thermoanaerobacterales</taxon>
        <taxon>Thermoanaerobacteraceae</taxon>
        <taxon>Carboxydothermus</taxon>
    </lineage>
</organism>
<reference evidence="14" key="1">
    <citation type="submission" date="2016-12" db="EMBL/GenBank/DDBJ databases">
        <title>Draft Genome Sequences od Carboxydothermus pertinax and islandicus, Hydrogenogenic Carboxydotrophic Bacteria.</title>
        <authorList>
            <person name="Fukuyama Y."/>
            <person name="Ohmae K."/>
            <person name="Yoneda Y."/>
            <person name="Yoshida T."/>
            <person name="Sako Y."/>
        </authorList>
    </citation>
    <scope>NUCLEOTIDE SEQUENCE [LARGE SCALE GENOMIC DNA]</scope>
    <source>
        <strain evidence="14">Ug1</strain>
    </source>
</reference>
<evidence type="ECO:0000256" key="7">
    <source>
        <dbReference type="ARBA" id="ARBA00022630"/>
    </source>
</evidence>
<proteinExistence type="inferred from homology"/>
<evidence type="ECO:0000256" key="6">
    <source>
        <dbReference type="ARBA" id="ARBA00019046"/>
    </source>
</evidence>
<dbReference type="SUPFAM" id="SSF51905">
    <property type="entry name" value="FAD/NAD(P)-binding domain"/>
    <property type="match status" value="1"/>
</dbReference>
<keyword evidence="14" id="KW-1185">Reference proteome</keyword>
<feature type="domain" description="Amine oxidase" evidence="12">
    <location>
        <begin position="11"/>
        <end position="459"/>
    </location>
</feature>
<evidence type="ECO:0000256" key="8">
    <source>
        <dbReference type="ARBA" id="ARBA00022827"/>
    </source>
</evidence>
<dbReference type="EC" id="1.3.3.15" evidence="5 11"/>
<dbReference type="InterPro" id="IPR050464">
    <property type="entry name" value="Zeta_carotene_desat/Oxidored"/>
</dbReference>
<dbReference type="Proteomes" id="UP000187485">
    <property type="component" value="Unassembled WGS sequence"/>
</dbReference>
<dbReference type="InterPro" id="IPR002937">
    <property type="entry name" value="Amino_oxidase"/>
</dbReference>
<comment type="pathway">
    <text evidence="3 11">Porphyrin-containing compound metabolism; protoheme biosynthesis.</text>
</comment>
<keyword evidence="11" id="KW-0963">Cytoplasm</keyword>
<evidence type="ECO:0000313" key="13">
    <source>
        <dbReference type="EMBL" id="GAV23350.1"/>
    </source>
</evidence>
<sequence length="463" mass="51675">MSDFLVIGGGIAGLAAAYELFREGQDFILIEEDNYFGGKVKTNLRDGFVIEGGPDCFLSEKPQVFQIARELKFEDKIIGTNDEFKGTYILSKGRLHELPEGLMMMVPTKIIPFVLSPLISWPGKIRMGLDLFIPPKKDDSDESLYSFVTRRLGREALEKIAEPLIGGIHAGTPEEMSIKATFPRFVEMEKKYGSLIKGMLTAKAQAVKKPKTKSKTTYFMSFQKGMGELAENIVANLPEYKLFSGKKAIKISYKNGKYQTFLSDGEVIESNHVILAVPSYVAAELLEELNSDLAGLLTQTGFASSATITLAYKKADWPFAVNSFGFVVPRIEKRHLMAITYSSVKWNHRVPSEDYLLVRGFLGGAVNQEDVFLPEKDMVDLVLREIKDILGVQAKPLFYEIFRWPKGMAQYKVGHLERLAKIDKLVEEMPGLALAGSSYRGIGVPDCIKSGREAVRRLLNNIS</sequence>
<dbReference type="InterPro" id="IPR004572">
    <property type="entry name" value="Protoporphyrinogen_oxidase"/>
</dbReference>
<comment type="cofactor">
    <cofactor evidence="2 11">
        <name>FAD</name>
        <dbReference type="ChEBI" id="CHEBI:57692"/>
    </cofactor>
</comment>
<dbReference type="AlphaFoldDB" id="A0A1L8CWR6"/>
<dbReference type="Gene3D" id="1.10.3110.10">
    <property type="entry name" value="protoporphyrinogen ix oxidase, domain 3"/>
    <property type="match status" value="1"/>
</dbReference>
<keyword evidence="7 11" id="KW-0285">Flavoprotein</keyword>
<name>A0A1L8CWR6_9THEO</name>
<evidence type="ECO:0000256" key="11">
    <source>
        <dbReference type="RuleBase" id="RU364052"/>
    </source>
</evidence>
<dbReference type="SUPFAM" id="SSF54373">
    <property type="entry name" value="FAD-linked reductases, C-terminal domain"/>
    <property type="match status" value="1"/>
</dbReference>
<dbReference type="GO" id="GO:0005737">
    <property type="term" value="C:cytoplasm"/>
    <property type="evidence" value="ECO:0007669"/>
    <property type="project" value="UniProtKB-SubCell"/>
</dbReference>
<dbReference type="UniPathway" id="UPA00252"/>
<dbReference type="GO" id="GO:0004729">
    <property type="term" value="F:oxygen-dependent protoporphyrinogen oxidase activity"/>
    <property type="evidence" value="ECO:0007669"/>
    <property type="project" value="UniProtKB-UniRule"/>
</dbReference>
<evidence type="ECO:0000256" key="1">
    <source>
        <dbReference type="ARBA" id="ARBA00001755"/>
    </source>
</evidence>
<keyword evidence="9 11" id="KW-0560">Oxidoreductase</keyword>
<accession>A0A1L8CWR6</accession>
<comment type="caution">
    <text evidence="13">The sequence shown here is derived from an EMBL/GenBank/DDBJ whole genome shotgun (WGS) entry which is preliminary data.</text>
</comment>
<gene>
    <name evidence="13" type="ORF">cpu_18600</name>
</gene>
<evidence type="ECO:0000256" key="9">
    <source>
        <dbReference type="ARBA" id="ARBA00023002"/>
    </source>
</evidence>
<dbReference type="NCBIfam" id="TIGR00562">
    <property type="entry name" value="proto_IX_ox"/>
    <property type="match status" value="1"/>
</dbReference>
<dbReference type="Pfam" id="PF01593">
    <property type="entry name" value="Amino_oxidase"/>
    <property type="match status" value="1"/>
</dbReference>
<evidence type="ECO:0000256" key="3">
    <source>
        <dbReference type="ARBA" id="ARBA00004744"/>
    </source>
</evidence>
<dbReference type="PANTHER" id="PTHR42923">
    <property type="entry name" value="PROTOPORPHYRINOGEN OXIDASE"/>
    <property type="match status" value="1"/>
</dbReference>
<dbReference type="PANTHER" id="PTHR42923:SF3">
    <property type="entry name" value="PROTOPORPHYRINOGEN OXIDASE"/>
    <property type="match status" value="1"/>
</dbReference>
<evidence type="ECO:0000256" key="10">
    <source>
        <dbReference type="ARBA" id="ARBA00023133"/>
    </source>
</evidence>
<comment type="catalytic activity">
    <reaction evidence="1">
        <text>coproporphyrinogen III + 3 O2 = coproporphyrin III + 3 H2O2</text>
        <dbReference type="Rhea" id="RHEA:43436"/>
        <dbReference type="ChEBI" id="CHEBI:15379"/>
        <dbReference type="ChEBI" id="CHEBI:16240"/>
        <dbReference type="ChEBI" id="CHEBI:57309"/>
        <dbReference type="ChEBI" id="CHEBI:131725"/>
        <dbReference type="EC" id="1.3.3.15"/>
    </reaction>
    <physiologicalReaction direction="left-to-right" evidence="1">
        <dbReference type="Rhea" id="RHEA:43437"/>
    </physiologicalReaction>
</comment>
<comment type="subcellular location">
    <subcellularLocation>
        <location evidence="11">Cytoplasm</location>
    </subcellularLocation>
</comment>
<evidence type="ECO:0000313" key="14">
    <source>
        <dbReference type="Proteomes" id="UP000187485"/>
    </source>
</evidence>
<comment type="function">
    <text evidence="11">Involved in coproporphyrin-dependent heme b biosynthesis. Catalyzes the oxidation of coproporphyrinogen III to coproporphyrin III.</text>
</comment>
<dbReference type="GO" id="GO:0006783">
    <property type="term" value="P:heme biosynthetic process"/>
    <property type="evidence" value="ECO:0007669"/>
    <property type="project" value="UniProtKB-UniRule"/>
</dbReference>
<dbReference type="RefSeq" id="WP_075859782.1">
    <property type="nucleotide sequence ID" value="NZ_BDJK01000043.1"/>
</dbReference>
<dbReference type="STRING" id="870242.cpu_18600"/>
<evidence type="ECO:0000256" key="2">
    <source>
        <dbReference type="ARBA" id="ARBA00001974"/>
    </source>
</evidence>
<evidence type="ECO:0000256" key="5">
    <source>
        <dbReference type="ARBA" id="ARBA00012402"/>
    </source>
</evidence>
<comment type="similarity">
    <text evidence="4 11">Belongs to the protoporphyrinogen/coproporphyrinogen oxidase family. Coproporphyrinogen III oxidase subfamily.</text>
</comment>
<dbReference type="OrthoDB" id="9805195at2"/>
<dbReference type="InterPro" id="IPR036188">
    <property type="entry name" value="FAD/NAD-bd_sf"/>
</dbReference>